<dbReference type="PROSITE" id="PS51036">
    <property type="entry name" value="ZF_A20"/>
    <property type="match status" value="1"/>
</dbReference>
<dbReference type="InterPro" id="IPR036047">
    <property type="entry name" value="F-box-like_dom_sf"/>
</dbReference>
<keyword evidence="4" id="KW-0862">Zinc</keyword>
<dbReference type="Gene3D" id="1.20.5.4770">
    <property type="match status" value="1"/>
</dbReference>
<keyword evidence="2" id="KW-0479">Metal-binding</keyword>
<dbReference type="SUPFAM" id="SSF57716">
    <property type="entry name" value="Glucocorticoid receptor-like (DNA-binding domain)"/>
    <property type="match status" value="1"/>
</dbReference>
<dbReference type="Pfam" id="PF01754">
    <property type="entry name" value="zf-A20"/>
    <property type="match status" value="1"/>
</dbReference>
<feature type="domain" description="A20-type" evidence="6">
    <location>
        <begin position="1"/>
        <end position="28"/>
    </location>
</feature>
<sequence length="285" mass="32017">MVGCGFYGSDATKNLCSKCYKDYLVKANDCETKNKSFYLEKSSSSSCTSQRKGSTIDDIISLSVTDSNTTDEKNGREMQELQEEDWVIGISIEHRAKLRLHVVDARRRNNPSGDGSEREDGVVEAVQRVTDDGTADVDRLLQMCIVFCIGTELEGKLESLESSSMAKCSESLKRSSGSVVLDSGNEDMVRDGFQLIKIQERALQIQGLEKDRESFDLFGWKRKSPENEDFLHLNDFSLDDLNEDLLERVLSWLPTSSFFRHTSVCKRWKSAAASVSFKLACSQKP</sequence>
<evidence type="ECO:0000256" key="1">
    <source>
        <dbReference type="ARBA" id="ARBA00003732"/>
    </source>
</evidence>
<evidence type="ECO:0000259" key="5">
    <source>
        <dbReference type="PROSITE" id="PS50181"/>
    </source>
</evidence>
<dbReference type="Gene3D" id="1.20.1280.50">
    <property type="match status" value="1"/>
</dbReference>
<reference evidence="7 8" key="1">
    <citation type="submission" date="2020-05" db="EMBL/GenBank/DDBJ databases">
        <title>Vigna angularis (adzuki bean) Var. LongXiaoDou No. 4 denovo assembly.</title>
        <authorList>
            <person name="Xiang H."/>
        </authorList>
    </citation>
    <scope>NUCLEOTIDE SEQUENCE [LARGE SCALE GENOMIC DNA]</scope>
    <source>
        <tissue evidence="7">Leaf</tissue>
    </source>
</reference>
<evidence type="ECO:0000256" key="2">
    <source>
        <dbReference type="ARBA" id="ARBA00022723"/>
    </source>
</evidence>
<dbReference type="InterPro" id="IPR002653">
    <property type="entry name" value="Znf_A20"/>
</dbReference>
<dbReference type="PROSITE" id="PS50181">
    <property type="entry name" value="FBOX"/>
    <property type="match status" value="1"/>
</dbReference>
<dbReference type="EMBL" id="JABFOF010000008">
    <property type="protein sequence ID" value="KAG2384843.1"/>
    <property type="molecule type" value="Genomic_DNA"/>
</dbReference>
<dbReference type="Pfam" id="PF00646">
    <property type="entry name" value="F-box"/>
    <property type="match status" value="1"/>
</dbReference>
<dbReference type="CDD" id="cd22157">
    <property type="entry name" value="F-box_AtFBW1-like"/>
    <property type="match status" value="1"/>
</dbReference>
<accession>A0A8T0JZZ4</accession>
<dbReference type="SMART" id="SM00256">
    <property type="entry name" value="FBOX"/>
    <property type="match status" value="1"/>
</dbReference>
<dbReference type="GO" id="GO:0008270">
    <property type="term" value="F:zinc ion binding"/>
    <property type="evidence" value="ECO:0007669"/>
    <property type="project" value="UniProtKB-KW"/>
</dbReference>
<proteinExistence type="predicted"/>
<name>A0A8T0JZZ4_PHAAN</name>
<comment type="function">
    <text evidence="1">May be involved in environmental stress response.</text>
</comment>
<keyword evidence="3" id="KW-0863">Zinc-finger</keyword>
<evidence type="ECO:0000256" key="3">
    <source>
        <dbReference type="ARBA" id="ARBA00022771"/>
    </source>
</evidence>
<dbReference type="GO" id="GO:0003677">
    <property type="term" value="F:DNA binding"/>
    <property type="evidence" value="ECO:0007669"/>
    <property type="project" value="InterPro"/>
</dbReference>
<evidence type="ECO:0000313" key="8">
    <source>
        <dbReference type="Proteomes" id="UP000743370"/>
    </source>
</evidence>
<dbReference type="InterPro" id="IPR001810">
    <property type="entry name" value="F-box_dom"/>
</dbReference>
<evidence type="ECO:0000313" key="7">
    <source>
        <dbReference type="EMBL" id="KAG2384843.1"/>
    </source>
</evidence>
<comment type="caution">
    <text evidence="7">The sequence shown here is derived from an EMBL/GenBank/DDBJ whole genome shotgun (WGS) entry which is preliminary data.</text>
</comment>
<gene>
    <name evidence="7" type="ORF">HKW66_Vig0119350</name>
</gene>
<dbReference type="Proteomes" id="UP000743370">
    <property type="component" value="Unassembled WGS sequence"/>
</dbReference>
<evidence type="ECO:0000256" key="4">
    <source>
        <dbReference type="ARBA" id="ARBA00022833"/>
    </source>
</evidence>
<dbReference type="AlphaFoldDB" id="A0A8T0JZZ4"/>
<organism evidence="7 8">
    <name type="scientific">Phaseolus angularis</name>
    <name type="common">Azuki bean</name>
    <name type="synonym">Vigna angularis</name>
    <dbReference type="NCBI Taxonomy" id="3914"/>
    <lineage>
        <taxon>Eukaryota</taxon>
        <taxon>Viridiplantae</taxon>
        <taxon>Streptophyta</taxon>
        <taxon>Embryophyta</taxon>
        <taxon>Tracheophyta</taxon>
        <taxon>Spermatophyta</taxon>
        <taxon>Magnoliopsida</taxon>
        <taxon>eudicotyledons</taxon>
        <taxon>Gunneridae</taxon>
        <taxon>Pentapetalae</taxon>
        <taxon>rosids</taxon>
        <taxon>fabids</taxon>
        <taxon>Fabales</taxon>
        <taxon>Fabaceae</taxon>
        <taxon>Papilionoideae</taxon>
        <taxon>50 kb inversion clade</taxon>
        <taxon>NPAAA clade</taxon>
        <taxon>indigoferoid/millettioid clade</taxon>
        <taxon>Phaseoleae</taxon>
        <taxon>Vigna</taxon>
    </lineage>
</organism>
<protein>
    <submittedName>
        <fullName evidence="7">F-box only protein</fullName>
    </submittedName>
</protein>
<evidence type="ECO:0000259" key="6">
    <source>
        <dbReference type="PROSITE" id="PS51036"/>
    </source>
</evidence>
<dbReference type="SUPFAM" id="SSF81383">
    <property type="entry name" value="F-box domain"/>
    <property type="match status" value="1"/>
</dbReference>
<dbReference type="FunFam" id="1.20.1280.50:FF:000060">
    <property type="entry name" value="F-box only protein 13"/>
    <property type="match status" value="1"/>
</dbReference>
<feature type="domain" description="F-box" evidence="5">
    <location>
        <begin position="235"/>
        <end position="280"/>
    </location>
</feature>